<evidence type="ECO:0000313" key="2">
    <source>
        <dbReference type="Proteomes" id="UP000214646"/>
    </source>
</evidence>
<dbReference type="EMBL" id="NIDE01000002">
    <property type="protein sequence ID" value="OWK45218.1"/>
    <property type="molecule type" value="Genomic_DNA"/>
</dbReference>
<proteinExistence type="predicted"/>
<sequence>MQTLPTPEQLKAYADQLPSIYRDVLTAIPEVSVNYRASLTFAIPVLVVYLNNHNPNYHEYDILAAVDRLERQKFLTVDHGAEGIFATPTTLGEELIATLTGKRPEGKAPFPDLPKPTW</sequence>
<accession>A0A225E349</accession>
<comment type="caution">
    <text evidence="1">The sequence shown here is derived from an EMBL/GenBank/DDBJ whole genome shotgun (WGS) entry which is preliminary data.</text>
</comment>
<name>A0A225E349_9BACT</name>
<dbReference type="OrthoDB" id="9970739at2"/>
<dbReference type="AlphaFoldDB" id="A0A225E349"/>
<evidence type="ECO:0000313" key="1">
    <source>
        <dbReference type="EMBL" id="OWK45218.1"/>
    </source>
</evidence>
<reference evidence="2" key="1">
    <citation type="submission" date="2017-06" db="EMBL/GenBank/DDBJ databases">
        <title>Genome analysis of Fimbriiglobus ruber SP5, the first member of the order Planctomycetales with confirmed chitinolytic capability.</title>
        <authorList>
            <person name="Ravin N.V."/>
            <person name="Rakitin A.L."/>
            <person name="Ivanova A.A."/>
            <person name="Beletsky A.V."/>
            <person name="Kulichevskaya I.S."/>
            <person name="Mardanov A.V."/>
            <person name="Dedysh S.N."/>
        </authorList>
    </citation>
    <scope>NUCLEOTIDE SEQUENCE [LARGE SCALE GENOMIC DNA]</scope>
    <source>
        <strain evidence="2">SP5</strain>
    </source>
</reference>
<organism evidence="1 2">
    <name type="scientific">Fimbriiglobus ruber</name>
    <dbReference type="NCBI Taxonomy" id="1908690"/>
    <lineage>
        <taxon>Bacteria</taxon>
        <taxon>Pseudomonadati</taxon>
        <taxon>Planctomycetota</taxon>
        <taxon>Planctomycetia</taxon>
        <taxon>Gemmatales</taxon>
        <taxon>Gemmataceae</taxon>
        <taxon>Fimbriiglobus</taxon>
    </lineage>
</organism>
<dbReference type="RefSeq" id="WP_088252976.1">
    <property type="nucleotide sequence ID" value="NZ_NIDE01000002.1"/>
</dbReference>
<keyword evidence="2" id="KW-1185">Reference proteome</keyword>
<dbReference type="Proteomes" id="UP000214646">
    <property type="component" value="Unassembled WGS sequence"/>
</dbReference>
<protein>
    <submittedName>
        <fullName evidence="1">Uncharacterized protein</fullName>
    </submittedName>
</protein>
<gene>
    <name evidence="1" type="ORF">FRUB_01549</name>
</gene>